<keyword evidence="5 8" id="KW-0067">ATP-binding</keyword>
<organism evidence="7 9">
    <name type="scientific">Saliniramus fredricksonii</name>
    <dbReference type="NCBI Taxonomy" id="1653334"/>
    <lineage>
        <taxon>Bacteria</taxon>
        <taxon>Pseudomonadati</taxon>
        <taxon>Pseudomonadota</taxon>
        <taxon>Alphaproteobacteria</taxon>
        <taxon>Hyphomicrobiales</taxon>
        <taxon>Salinarimonadaceae</taxon>
        <taxon>Saliniramus</taxon>
    </lineage>
</organism>
<evidence type="ECO:0000256" key="2">
    <source>
        <dbReference type="ARBA" id="ARBA00005417"/>
    </source>
</evidence>
<dbReference type="GO" id="GO:0005524">
    <property type="term" value="F:ATP binding"/>
    <property type="evidence" value="ECO:0007669"/>
    <property type="project" value="UniProtKB-KW"/>
</dbReference>
<proteinExistence type="inferred from homology"/>
<dbReference type="OrthoDB" id="9802264at2"/>
<dbReference type="InterPro" id="IPR017871">
    <property type="entry name" value="ABC_transporter-like_CS"/>
</dbReference>
<evidence type="ECO:0000256" key="3">
    <source>
        <dbReference type="ARBA" id="ARBA00022448"/>
    </source>
</evidence>
<sequence>MSSPILSVRDLSVAFRQGEDSVLAVDRVSFDVAPGETVALVGESGSGKSVTALSVVKLLNYPTASHPTGEILFKGKDLLPASEPEMMQVRGADITMVFQEPMTSLNPLHTISRQIGEILRMHRRLSEKDARTRTLELLELVGIRDAGQRLDAYPHQMSGGQRQRVMIAMALANEPDLLIADEPTTALDVTVQAQILELLADLKKRLGMAMLFITHDLGIVRSIADKVCVMTNGKIVEAGTVQQVFGNPQHDYTRRLLAAEPKGRPHPVPAGAPVVVEAGPIKVWFPIKRGFLGRTVNHVKAVDEVSVSVRQGETVGVVGESGSGKTTLGLAILRLISSQGPVAFLGNRIDGLKSKQIRPMRKNMQVVFQDPYGSLSPRMSVTQIVEEGLLVLNRGLSADERREVVARALIDVGLDPSAMDRYPHEFSGGQRQRIAIARAMALEPQFVLLDEPTSALDMSVQAQIVELLRELQDKRKLAYMFISHDLKVVRALANHVIVMQNGRVVEQGDADRVFDAPESPYTRALFAAAFDLEAAGAGIVSD</sequence>
<evidence type="ECO:0000256" key="4">
    <source>
        <dbReference type="ARBA" id="ARBA00022741"/>
    </source>
</evidence>
<dbReference type="NCBIfam" id="NF008453">
    <property type="entry name" value="PRK11308.1"/>
    <property type="match status" value="2"/>
</dbReference>
<comment type="similarity">
    <text evidence="2">Belongs to the ABC transporter superfamily.</text>
</comment>
<protein>
    <submittedName>
        <fullName evidence="7">ABC-type microcin C transport system ATPase component YejF</fullName>
    </submittedName>
    <submittedName>
        <fullName evidence="8">Microcin C transport system ATP-binding protein</fullName>
    </submittedName>
</protein>
<dbReference type="InterPro" id="IPR003593">
    <property type="entry name" value="AAA+_ATPase"/>
</dbReference>
<evidence type="ECO:0000313" key="7">
    <source>
        <dbReference type="EMBL" id="KPQ11942.1"/>
    </source>
</evidence>
<dbReference type="STRING" id="1653334.GA0071312_2508"/>
<dbReference type="GO" id="GO:0016887">
    <property type="term" value="F:ATP hydrolysis activity"/>
    <property type="evidence" value="ECO:0007669"/>
    <property type="project" value="InterPro"/>
</dbReference>
<comment type="caution">
    <text evidence="7">The sequence shown here is derived from an EMBL/GenBank/DDBJ whole genome shotgun (WGS) entry which is preliminary data.</text>
</comment>
<dbReference type="GO" id="GO:0005886">
    <property type="term" value="C:plasma membrane"/>
    <property type="evidence" value="ECO:0007669"/>
    <property type="project" value="UniProtKB-SubCell"/>
</dbReference>
<dbReference type="Gene3D" id="3.40.50.300">
    <property type="entry name" value="P-loop containing nucleotide triphosphate hydrolases"/>
    <property type="match status" value="2"/>
</dbReference>
<evidence type="ECO:0000313" key="10">
    <source>
        <dbReference type="Proteomes" id="UP000182800"/>
    </source>
</evidence>
<evidence type="ECO:0000313" key="9">
    <source>
        <dbReference type="Proteomes" id="UP000050497"/>
    </source>
</evidence>
<dbReference type="Proteomes" id="UP000050497">
    <property type="component" value="Unassembled WGS sequence"/>
</dbReference>
<dbReference type="PROSITE" id="PS50893">
    <property type="entry name" value="ABC_TRANSPORTER_2"/>
    <property type="match status" value="2"/>
</dbReference>
<accession>A0A0P7Y522</accession>
<dbReference type="GO" id="GO:0055085">
    <property type="term" value="P:transmembrane transport"/>
    <property type="evidence" value="ECO:0007669"/>
    <property type="project" value="UniProtKB-ARBA"/>
</dbReference>
<dbReference type="PATRIC" id="fig|1653334.4.peg.1463"/>
<feature type="domain" description="ABC transporter" evidence="6">
    <location>
        <begin position="8"/>
        <end position="257"/>
    </location>
</feature>
<dbReference type="Pfam" id="PF08352">
    <property type="entry name" value="oligo_HPY"/>
    <property type="match status" value="2"/>
</dbReference>
<gene>
    <name evidence="7" type="primary">yejF</name>
    <name evidence="8" type="ORF">GA0071312_2508</name>
    <name evidence="7" type="ORF">HLUCCO17_03875</name>
</gene>
<dbReference type="InterPro" id="IPR013563">
    <property type="entry name" value="Oligopep_ABC_C"/>
</dbReference>
<dbReference type="PANTHER" id="PTHR43776">
    <property type="entry name" value="TRANSPORT ATP-BINDING PROTEIN"/>
    <property type="match status" value="1"/>
</dbReference>
<evidence type="ECO:0000256" key="5">
    <source>
        <dbReference type="ARBA" id="ARBA00022840"/>
    </source>
</evidence>
<dbReference type="PANTHER" id="PTHR43776:SF7">
    <property type="entry name" value="D,D-DIPEPTIDE TRANSPORT ATP-BINDING PROTEIN DDPF-RELATED"/>
    <property type="match status" value="1"/>
</dbReference>
<keyword evidence="3" id="KW-0813">Transport</keyword>
<dbReference type="EMBL" id="FMBM01000002">
    <property type="protein sequence ID" value="SCC81562.1"/>
    <property type="molecule type" value="Genomic_DNA"/>
</dbReference>
<dbReference type="SUPFAM" id="SSF52540">
    <property type="entry name" value="P-loop containing nucleoside triphosphate hydrolases"/>
    <property type="match status" value="2"/>
</dbReference>
<dbReference type="CDD" id="cd03257">
    <property type="entry name" value="ABC_NikE_OppD_transporters"/>
    <property type="match status" value="2"/>
</dbReference>
<comment type="subcellular location">
    <subcellularLocation>
        <location evidence="1">Cell inner membrane</location>
        <topology evidence="1">Peripheral membrane protein</topology>
    </subcellularLocation>
</comment>
<dbReference type="PROSITE" id="PS00211">
    <property type="entry name" value="ABC_TRANSPORTER_1"/>
    <property type="match status" value="2"/>
</dbReference>
<keyword evidence="10" id="KW-1185">Reference proteome</keyword>
<dbReference type="GO" id="GO:0015833">
    <property type="term" value="P:peptide transport"/>
    <property type="evidence" value="ECO:0007669"/>
    <property type="project" value="InterPro"/>
</dbReference>
<dbReference type="InterPro" id="IPR003439">
    <property type="entry name" value="ABC_transporter-like_ATP-bd"/>
</dbReference>
<dbReference type="AlphaFoldDB" id="A0A0P7Y522"/>
<reference evidence="8 10" key="2">
    <citation type="submission" date="2016-08" db="EMBL/GenBank/DDBJ databases">
        <authorList>
            <person name="Varghese N."/>
            <person name="Submissions Spin"/>
        </authorList>
    </citation>
    <scope>NUCLEOTIDE SEQUENCE [LARGE SCALE GENOMIC DNA]</scope>
    <source>
        <strain evidence="8 10">HL-109</strain>
    </source>
</reference>
<keyword evidence="4" id="KW-0547">Nucleotide-binding</keyword>
<name>A0A0P7Y522_9HYPH</name>
<dbReference type="NCBIfam" id="NF007739">
    <property type="entry name" value="PRK10419.1"/>
    <property type="match status" value="2"/>
</dbReference>
<dbReference type="SMART" id="SM00382">
    <property type="entry name" value="AAA"/>
    <property type="match status" value="2"/>
</dbReference>
<dbReference type="Pfam" id="PF00005">
    <property type="entry name" value="ABC_tran"/>
    <property type="match status" value="2"/>
</dbReference>
<evidence type="ECO:0000313" key="8">
    <source>
        <dbReference type="EMBL" id="SCC81562.1"/>
    </source>
</evidence>
<dbReference type="Proteomes" id="UP000182800">
    <property type="component" value="Unassembled WGS sequence"/>
</dbReference>
<evidence type="ECO:0000259" key="6">
    <source>
        <dbReference type="PROSITE" id="PS50893"/>
    </source>
</evidence>
<dbReference type="InterPro" id="IPR027417">
    <property type="entry name" value="P-loop_NTPase"/>
</dbReference>
<dbReference type="RefSeq" id="WP_074445238.1">
    <property type="nucleotide sequence ID" value="NZ_FMBM01000002.1"/>
</dbReference>
<dbReference type="InterPro" id="IPR050319">
    <property type="entry name" value="ABC_transp_ATP-bind"/>
</dbReference>
<feature type="domain" description="ABC transporter" evidence="6">
    <location>
        <begin position="287"/>
        <end position="526"/>
    </location>
</feature>
<dbReference type="FunFam" id="3.40.50.300:FF:000016">
    <property type="entry name" value="Oligopeptide ABC transporter ATP-binding component"/>
    <property type="match status" value="2"/>
</dbReference>
<evidence type="ECO:0000256" key="1">
    <source>
        <dbReference type="ARBA" id="ARBA00004417"/>
    </source>
</evidence>
<reference evidence="7 9" key="1">
    <citation type="submission" date="2015-09" db="EMBL/GenBank/DDBJ databases">
        <title>Identification and resolution of microdiversity through metagenomic sequencing of parallel consortia.</title>
        <authorList>
            <person name="Nelson W.C."/>
            <person name="Romine M.F."/>
            <person name="Lindemann S.R."/>
        </authorList>
    </citation>
    <scope>NUCLEOTIDE SEQUENCE [LARGE SCALE GENOMIC DNA]</scope>
    <source>
        <strain evidence="7">HL-109</strain>
    </source>
</reference>
<dbReference type="EMBL" id="LJSX01000004">
    <property type="protein sequence ID" value="KPQ11942.1"/>
    <property type="molecule type" value="Genomic_DNA"/>
</dbReference>